<dbReference type="AlphaFoldDB" id="A0A382D574"/>
<proteinExistence type="inferred from homology"/>
<evidence type="ECO:0000256" key="1">
    <source>
        <dbReference type="ARBA" id="ARBA00001946"/>
    </source>
</evidence>
<evidence type="ECO:0000259" key="5">
    <source>
        <dbReference type="Pfam" id="PF02746"/>
    </source>
</evidence>
<keyword evidence="3" id="KW-0479">Metal-binding</keyword>
<evidence type="ECO:0000256" key="4">
    <source>
        <dbReference type="ARBA" id="ARBA00022842"/>
    </source>
</evidence>
<dbReference type="FunFam" id="3.30.390.10:FF:000009">
    <property type="entry name" value="Hydrophobic dipeptide epimerase"/>
    <property type="match status" value="1"/>
</dbReference>
<accession>A0A382D574</accession>
<dbReference type="SUPFAM" id="SSF54826">
    <property type="entry name" value="Enolase N-terminal domain-like"/>
    <property type="match status" value="1"/>
</dbReference>
<evidence type="ECO:0000256" key="3">
    <source>
        <dbReference type="ARBA" id="ARBA00022723"/>
    </source>
</evidence>
<feature type="non-terminal residue" evidence="6">
    <location>
        <position position="117"/>
    </location>
</feature>
<dbReference type="Pfam" id="PF02746">
    <property type="entry name" value="MR_MLE_N"/>
    <property type="match status" value="1"/>
</dbReference>
<dbReference type="PANTHER" id="PTHR48073">
    <property type="entry name" value="O-SUCCINYLBENZOATE SYNTHASE-RELATED"/>
    <property type="match status" value="1"/>
</dbReference>
<comment type="cofactor">
    <cofactor evidence="1">
        <name>Mg(2+)</name>
        <dbReference type="ChEBI" id="CHEBI:18420"/>
    </cofactor>
</comment>
<dbReference type="InterPro" id="IPR013341">
    <property type="entry name" value="Mandelate_racemase_N_dom"/>
</dbReference>
<keyword evidence="4" id="KW-0460">Magnesium</keyword>
<gene>
    <name evidence="6" type="ORF">METZ01_LOCUS186442</name>
</gene>
<evidence type="ECO:0000313" key="6">
    <source>
        <dbReference type="EMBL" id="SVB33588.1"/>
    </source>
</evidence>
<dbReference type="EMBL" id="UINC01037703">
    <property type="protein sequence ID" value="SVB33588.1"/>
    <property type="molecule type" value="Genomic_DNA"/>
</dbReference>
<dbReference type="InterPro" id="IPR029017">
    <property type="entry name" value="Enolase-like_N"/>
</dbReference>
<feature type="domain" description="Mandelate racemase/muconate lactonizing enzyme N-terminal" evidence="5">
    <location>
        <begin position="5"/>
        <end position="114"/>
    </location>
</feature>
<reference evidence="6" key="1">
    <citation type="submission" date="2018-05" db="EMBL/GenBank/DDBJ databases">
        <authorList>
            <person name="Lanie J.A."/>
            <person name="Ng W.-L."/>
            <person name="Kazmierczak K.M."/>
            <person name="Andrzejewski T.M."/>
            <person name="Davidsen T.M."/>
            <person name="Wayne K.J."/>
            <person name="Tettelin H."/>
            <person name="Glass J.I."/>
            <person name="Rusch D."/>
            <person name="Podicherti R."/>
            <person name="Tsui H.-C.T."/>
            <person name="Winkler M.E."/>
        </authorList>
    </citation>
    <scope>NUCLEOTIDE SEQUENCE</scope>
</reference>
<organism evidence="6">
    <name type="scientific">marine metagenome</name>
    <dbReference type="NCBI Taxonomy" id="408172"/>
    <lineage>
        <taxon>unclassified sequences</taxon>
        <taxon>metagenomes</taxon>
        <taxon>ecological metagenomes</taxon>
    </lineage>
</organism>
<name>A0A382D574_9ZZZZ</name>
<dbReference type="GO" id="GO:0046872">
    <property type="term" value="F:metal ion binding"/>
    <property type="evidence" value="ECO:0007669"/>
    <property type="project" value="UniProtKB-KW"/>
</dbReference>
<comment type="similarity">
    <text evidence="2">Belongs to the mandelate racemase/muconate lactonizing enzyme family.</text>
</comment>
<dbReference type="Gene3D" id="3.30.390.10">
    <property type="entry name" value="Enolase-like, N-terminal domain"/>
    <property type="match status" value="1"/>
</dbReference>
<protein>
    <recommendedName>
        <fullName evidence="5">Mandelate racemase/muconate lactonizing enzyme N-terminal domain-containing protein</fullName>
    </recommendedName>
</protein>
<evidence type="ECO:0000256" key="2">
    <source>
        <dbReference type="ARBA" id="ARBA00008031"/>
    </source>
</evidence>
<dbReference type="GO" id="GO:0003824">
    <property type="term" value="F:catalytic activity"/>
    <property type="evidence" value="ECO:0007669"/>
    <property type="project" value="UniProtKB-ARBA"/>
</dbReference>
<dbReference type="PANTHER" id="PTHR48073:SF2">
    <property type="entry name" value="O-SUCCINYLBENZOATE SYNTHASE"/>
    <property type="match status" value="1"/>
</dbReference>
<sequence>MKIRSVTTWTENLELTRPYRISYETIDSVENVFVKIQLENGIYGIGSGCPAEFVTGENIDSCRTILQTKAESFLAKRNIEDIELICNSLNDGLPSNPAARAAMDIAMYDALSQYKGV</sequence>